<name>A0A913ZWW4_PATMI</name>
<reference evidence="3" key="1">
    <citation type="submission" date="2022-11" db="UniProtKB">
        <authorList>
            <consortium name="EnsemblMetazoa"/>
        </authorList>
    </citation>
    <scope>IDENTIFICATION</scope>
</reference>
<keyword evidence="2" id="KW-0812">Transmembrane</keyword>
<sequence length="225" mass="23941">MLMSSFFFRHGTVESSLSECEYRTAAIGCGDSNNKGAGVTCVYRTTEGATPKSPAGDVGSDAQGSNSGTYIGLAVGCVLFVVCVSVIVVCFLKRHKRQDKPTPTATLHPSAGSQQHSNTRQIPAPSAGGEVDDHYYSSAKLDTTKPSDPPEDSVYTYADAPRGGANNRPPNTDFFMIEEGGNSMGSPQQPAIESEYAYADPTQLREESPDETEGWVENIVYVAGP</sequence>
<keyword evidence="2" id="KW-0472">Membrane</keyword>
<protein>
    <submittedName>
        <fullName evidence="3">Uncharacterized protein</fullName>
    </submittedName>
</protein>
<dbReference type="EnsemblMetazoa" id="XM_038200220.1">
    <property type="protein sequence ID" value="XP_038056148.1"/>
    <property type="gene ID" value="LOC119728147"/>
</dbReference>
<dbReference type="AlphaFoldDB" id="A0A913ZWW4"/>
<feature type="transmembrane region" description="Helical" evidence="2">
    <location>
        <begin position="70"/>
        <end position="92"/>
    </location>
</feature>
<evidence type="ECO:0000313" key="4">
    <source>
        <dbReference type="Proteomes" id="UP000887568"/>
    </source>
</evidence>
<feature type="compositionally biased region" description="Polar residues" evidence="1">
    <location>
        <begin position="101"/>
        <end position="121"/>
    </location>
</feature>
<accession>A0A913ZWW4</accession>
<dbReference type="RefSeq" id="XP_038056148.1">
    <property type="nucleotide sequence ID" value="XM_038200220.1"/>
</dbReference>
<keyword evidence="2" id="KW-1133">Transmembrane helix</keyword>
<proteinExistence type="predicted"/>
<keyword evidence="4" id="KW-1185">Reference proteome</keyword>
<feature type="region of interest" description="Disordered" evidence="1">
    <location>
        <begin position="99"/>
        <end position="172"/>
    </location>
</feature>
<evidence type="ECO:0000256" key="2">
    <source>
        <dbReference type="SAM" id="Phobius"/>
    </source>
</evidence>
<organism evidence="3 4">
    <name type="scientific">Patiria miniata</name>
    <name type="common">Bat star</name>
    <name type="synonym">Asterina miniata</name>
    <dbReference type="NCBI Taxonomy" id="46514"/>
    <lineage>
        <taxon>Eukaryota</taxon>
        <taxon>Metazoa</taxon>
        <taxon>Echinodermata</taxon>
        <taxon>Eleutherozoa</taxon>
        <taxon>Asterozoa</taxon>
        <taxon>Asteroidea</taxon>
        <taxon>Valvatacea</taxon>
        <taxon>Valvatida</taxon>
        <taxon>Asterinidae</taxon>
        <taxon>Patiria</taxon>
    </lineage>
</organism>
<evidence type="ECO:0000256" key="1">
    <source>
        <dbReference type="SAM" id="MobiDB-lite"/>
    </source>
</evidence>
<dbReference type="GeneID" id="119728147"/>
<dbReference type="Proteomes" id="UP000887568">
    <property type="component" value="Unplaced"/>
</dbReference>
<evidence type="ECO:0000313" key="3">
    <source>
        <dbReference type="EnsemblMetazoa" id="XP_038056148.1"/>
    </source>
</evidence>